<name>A0AAV1K2H1_9NEOP</name>
<evidence type="ECO:0000313" key="2">
    <source>
        <dbReference type="Proteomes" id="UP001497472"/>
    </source>
</evidence>
<dbReference type="AlphaFoldDB" id="A0AAV1K2H1"/>
<proteinExistence type="predicted"/>
<sequence>MRLGTHYLQSAAQYYTLYNTPNPEFDPQPRDLQSNALTTQPTNQIKGYKRLMVRVDFAIAHWKGSSVPLVLTDN</sequence>
<evidence type="ECO:0000313" key="1">
    <source>
        <dbReference type="EMBL" id="CAK1554777.1"/>
    </source>
</evidence>
<keyword evidence="2" id="KW-1185">Reference proteome</keyword>
<protein>
    <submittedName>
        <fullName evidence="1">Uncharacterized protein</fullName>
    </submittedName>
</protein>
<accession>A0AAV1K2H1</accession>
<comment type="caution">
    <text evidence="1">The sequence shown here is derived from an EMBL/GenBank/DDBJ whole genome shotgun (WGS) entry which is preliminary data.</text>
</comment>
<dbReference type="Proteomes" id="UP001497472">
    <property type="component" value="Unassembled WGS sequence"/>
</dbReference>
<dbReference type="EMBL" id="CAVLEF010000279">
    <property type="protein sequence ID" value="CAK1554777.1"/>
    <property type="molecule type" value="Genomic_DNA"/>
</dbReference>
<organism evidence="1 2">
    <name type="scientific">Leptosia nina</name>
    <dbReference type="NCBI Taxonomy" id="320188"/>
    <lineage>
        <taxon>Eukaryota</taxon>
        <taxon>Metazoa</taxon>
        <taxon>Ecdysozoa</taxon>
        <taxon>Arthropoda</taxon>
        <taxon>Hexapoda</taxon>
        <taxon>Insecta</taxon>
        <taxon>Pterygota</taxon>
        <taxon>Neoptera</taxon>
        <taxon>Endopterygota</taxon>
        <taxon>Lepidoptera</taxon>
        <taxon>Glossata</taxon>
        <taxon>Ditrysia</taxon>
        <taxon>Papilionoidea</taxon>
        <taxon>Pieridae</taxon>
        <taxon>Pierinae</taxon>
        <taxon>Leptosia</taxon>
    </lineage>
</organism>
<reference evidence="1 2" key="1">
    <citation type="submission" date="2023-11" db="EMBL/GenBank/DDBJ databases">
        <authorList>
            <person name="Okamura Y."/>
        </authorList>
    </citation>
    <scope>NUCLEOTIDE SEQUENCE [LARGE SCALE GENOMIC DNA]</scope>
</reference>
<gene>
    <name evidence="1" type="ORF">LNINA_LOCUS13646</name>
</gene>